<comment type="caution">
    <text evidence="7">The sequence shown here is derived from an EMBL/GenBank/DDBJ whole genome shotgun (WGS) entry which is preliminary data.</text>
</comment>
<keyword evidence="8" id="KW-1185">Reference proteome</keyword>
<dbReference type="AlphaFoldDB" id="A0A9X2GQ42"/>
<evidence type="ECO:0000256" key="4">
    <source>
        <dbReference type="ARBA" id="ARBA00022989"/>
    </source>
</evidence>
<feature type="transmembrane region" description="Helical" evidence="6">
    <location>
        <begin position="349"/>
        <end position="369"/>
    </location>
</feature>
<accession>A0A9X2GQ42</accession>
<feature type="transmembrane region" description="Helical" evidence="6">
    <location>
        <begin position="20"/>
        <end position="41"/>
    </location>
</feature>
<feature type="transmembrane region" description="Helical" evidence="6">
    <location>
        <begin position="78"/>
        <end position="96"/>
    </location>
</feature>
<keyword evidence="7" id="KW-0132">Cell division</keyword>
<dbReference type="GO" id="GO:0015648">
    <property type="term" value="F:lipid-linked peptidoglycan transporter activity"/>
    <property type="evidence" value="ECO:0007669"/>
    <property type="project" value="TreeGrafter"/>
</dbReference>
<feature type="transmembrane region" description="Helical" evidence="6">
    <location>
        <begin position="177"/>
        <end position="194"/>
    </location>
</feature>
<dbReference type="RefSeq" id="WP_253754563.1">
    <property type="nucleotide sequence ID" value="NZ_BAABKA010000023.1"/>
</dbReference>
<keyword evidence="2 6" id="KW-0812">Transmembrane</keyword>
<evidence type="ECO:0000256" key="6">
    <source>
        <dbReference type="SAM" id="Phobius"/>
    </source>
</evidence>
<evidence type="ECO:0000313" key="8">
    <source>
        <dbReference type="Proteomes" id="UP001139648"/>
    </source>
</evidence>
<organism evidence="7 8">
    <name type="scientific">Nonomuraea thailandensis</name>
    <dbReference type="NCBI Taxonomy" id="1188745"/>
    <lineage>
        <taxon>Bacteria</taxon>
        <taxon>Bacillati</taxon>
        <taxon>Actinomycetota</taxon>
        <taxon>Actinomycetes</taxon>
        <taxon>Streptosporangiales</taxon>
        <taxon>Streptosporangiaceae</taxon>
        <taxon>Nonomuraea</taxon>
    </lineage>
</organism>
<dbReference type="GO" id="GO:0032153">
    <property type="term" value="C:cell division site"/>
    <property type="evidence" value="ECO:0007669"/>
    <property type="project" value="TreeGrafter"/>
</dbReference>
<dbReference type="PANTHER" id="PTHR30474:SF3">
    <property type="entry name" value="PEPTIDOGLYCAN GLYCOSYLTRANSFERASE RODA"/>
    <property type="match status" value="1"/>
</dbReference>
<evidence type="ECO:0000256" key="3">
    <source>
        <dbReference type="ARBA" id="ARBA00022960"/>
    </source>
</evidence>
<feature type="transmembrane region" description="Helical" evidence="6">
    <location>
        <begin position="108"/>
        <end position="127"/>
    </location>
</feature>
<evidence type="ECO:0000256" key="5">
    <source>
        <dbReference type="ARBA" id="ARBA00023136"/>
    </source>
</evidence>
<proteinExistence type="predicted"/>
<protein>
    <submittedName>
        <fullName evidence="7">Cell division protein FtsW (Lipid II flippase)</fullName>
    </submittedName>
</protein>
<name>A0A9X2GQ42_9ACTN</name>
<gene>
    <name evidence="7" type="ORF">HD597_010191</name>
</gene>
<sequence length="459" mass="48735">MSEVAVSPVPMPAKRRGAQLIMLALAVLIIMGAYANVGLAIDGQVPAGMLTYGLSLGGLMLAAYLVLAKFAPWADPLILPLVTLVNGIGLVVIYRLESAPMKGASATNQIIMTGIGVVLFAVTLLVLRDHRALQRMTYTAGLVGVVLLVSPLVPGLGKEINGARIWIGFGSATIQPAEFAKIALVVFFAGYLVAKRDVLALAGRRLLFIDLPRARDLGPVLITWAVAIGVLVLQKDLGSSLLLFGGFVVMLYIATQRTSWVLIGILLFVGGAFLAGQLFSHVGDRFDVWLNPGSDEYYEREFGGSYQIMQGLFGLGAGGILGTGLGQGHPELIPLAFSDFIFNATGEELGLTGLMAILMIYALIVQRGLRTSLAARDPFSKLLAGGLSFILAWQVFIIVGGVTNLIPLTGLVTPFMSQGGSALLANWILIALLVRTSDAARRPPPQAIQNEGLTQVFQR</sequence>
<feature type="transmembrane region" description="Helical" evidence="6">
    <location>
        <begin position="139"/>
        <end position="157"/>
    </location>
</feature>
<dbReference type="EMBL" id="JAMZEB010000002">
    <property type="protein sequence ID" value="MCP2363171.1"/>
    <property type="molecule type" value="Genomic_DNA"/>
</dbReference>
<feature type="transmembrane region" description="Helical" evidence="6">
    <location>
        <begin position="415"/>
        <end position="434"/>
    </location>
</feature>
<feature type="transmembrane region" description="Helical" evidence="6">
    <location>
        <begin position="237"/>
        <end position="254"/>
    </location>
</feature>
<keyword evidence="5 6" id="KW-0472">Membrane</keyword>
<evidence type="ECO:0000313" key="7">
    <source>
        <dbReference type="EMBL" id="MCP2363171.1"/>
    </source>
</evidence>
<feature type="transmembrane region" description="Helical" evidence="6">
    <location>
        <begin position="214"/>
        <end position="231"/>
    </location>
</feature>
<feature type="transmembrane region" description="Helical" evidence="6">
    <location>
        <begin position="47"/>
        <end position="66"/>
    </location>
</feature>
<dbReference type="Proteomes" id="UP001139648">
    <property type="component" value="Unassembled WGS sequence"/>
</dbReference>
<dbReference type="PANTHER" id="PTHR30474">
    <property type="entry name" value="CELL CYCLE PROTEIN"/>
    <property type="match status" value="1"/>
</dbReference>
<feature type="transmembrane region" description="Helical" evidence="6">
    <location>
        <begin position="261"/>
        <end position="280"/>
    </location>
</feature>
<dbReference type="GO" id="GO:0008360">
    <property type="term" value="P:regulation of cell shape"/>
    <property type="evidence" value="ECO:0007669"/>
    <property type="project" value="UniProtKB-KW"/>
</dbReference>
<keyword evidence="4 6" id="KW-1133">Transmembrane helix</keyword>
<keyword evidence="3" id="KW-0133">Cell shape</keyword>
<keyword evidence="7" id="KW-0131">Cell cycle</keyword>
<dbReference type="InterPro" id="IPR001182">
    <property type="entry name" value="FtsW/RodA"/>
</dbReference>
<evidence type="ECO:0000256" key="2">
    <source>
        <dbReference type="ARBA" id="ARBA00022692"/>
    </source>
</evidence>
<evidence type="ECO:0000256" key="1">
    <source>
        <dbReference type="ARBA" id="ARBA00004141"/>
    </source>
</evidence>
<dbReference type="GO" id="GO:0005886">
    <property type="term" value="C:plasma membrane"/>
    <property type="evidence" value="ECO:0007669"/>
    <property type="project" value="TreeGrafter"/>
</dbReference>
<feature type="transmembrane region" description="Helical" evidence="6">
    <location>
        <begin position="381"/>
        <end position="403"/>
    </location>
</feature>
<reference evidence="7" key="1">
    <citation type="submission" date="2022-06" db="EMBL/GenBank/DDBJ databases">
        <title>Sequencing the genomes of 1000 actinobacteria strains.</title>
        <authorList>
            <person name="Klenk H.-P."/>
        </authorList>
    </citation>
    <scope>NUCLEOTIDE SEQUENCE</scope>
    <source>
        <strain evidence="7">DSM 46694</strain>
    </source>
</reference>
<comment type="subcellular location">
    <subcellularLocation>
        <location evidence="1">Membrane</location>
        <topology evidence="1">Multi-pass membrane protein</topology>
    </subcellularLocation>
</comment>
<dbReference type="GO" id="GO:0051301">
    <property type="term" value="P:cell division"/>
    <property type="evidence" value="ECO:0007669"/>
    <property type="project" value="UniProtKB-KW"/>
</dbReference>
<dbReference type="Pfam" id="PF01098">
    <property type="entry name" value="FTSW_RODA_SPOVE"/>
    <property type="match status" value="1"/>
</dbReference>